<evidence type="ECO:0000256" key="1">
    <source>
        <dbReference type="ARBA" id="ARBA00004123"/>
    </source>
</evidence>
<name>A0A6L2MJ19_TANCI</name>
<feature type="region of interest" description="Disordered" evidence="5">
    <location>
        <begin position="1"/>
        <end position="26"/>
    </location>
</feature>
<feature type="domain" description="Reverse transcriptase Ty1/copia-type" evidence="6">
    <location>
        <begin position="71"/>
        <end position="140"/>
    </location>
</feature>
<proteinExistence type="predicted"/>
<keyword evidence="2" id="KW-0227">DNA damage</keyword>
<sequence length="829" mass="94345">MKVKESLNVTFDETPPSPKTSPLEDEDLFEEEAIEVNKTRPLGNDLEDKSLRNNEIINIKESKSHPVDNVIARLESRILLAYACALDFKLFQMDVKSAFLKGFINKEVYVAQPPGFIDFAKPNHVYRLKKELYGHKQAPKDIIIASCCAEDKKISSLAHFDQSHDYQDDCYELVEVMGQQVLNPLEGRMLVKVDEHQVHGGILRVLGTHAPWRQPRNSSPTTPEIVNESNIVKEEVRDFGITSLGNISLEELLAGHKNKEDDKEGVIDITPADQYMTHADSDLESMPGDELVSVYGFEIAETEDDDTQSQHREQMSKSNELAIENVLDELADMANSQHTKIYASAEKPSLSNPLGHLYKDLSSLTSRLTLSRTFFLRSSRTQSNKLFPSLTKKVKKTLNAKIPELLIKPLNHAFNLLNKKERNRFENLNKSLAKTIKIKVGKFVMRSVRKEVTVVCELLRYYVTWVDKNDVNLRELVNLIRDLVVLLESASALVKAAPEGQKKKDLLLKTKVHTRVHQSLPTPLNTIRPQGIRPPIIIHDIPLDQYTVNLFSSSSSKFFLTPPPKIADKGKGKAIKEDPMKQLVIENLTKQASIRITRNNHPFNLIVYDKFVLKMLEFSEWLEVHDLAYKALKLGIPPLPQLTVVELSPTQRKVNLKRNKRSELIHQVFVKENIVVDGMQRKLSLPEGVVGKDGMVIKEPEVGSFLHNDNFDMMMHILCGEKDKNRCSLKSMVGDLFPIQGSSVPDTFQPIFLEFLKRLTDKVIEVRMSILEHVKFCMLSDSFRSEAPSLIGALCNQLLDFRLFSKFDKVEVKALEKILEQKQRLQSEF</sequence>
<dbReference type="InterPro" id="IPR039776">
    <property type="entry name" value="Pds5"/>
</dbReference>
<comment type="subcellular location">
    <subcellularLocation>
        <location evidence="1">Nucleus</location>
    </subcellularLocation>
</comment>
<evidence type="ECO:0000256" key="4">
    <source>
        <dbReference type="ARBA" id="ARBA00023242"/>
    </source>
</evidence>
<accession>A0A6L2MJ19</accession>
<evidence type="ECO:0000256" key="2">
    <source>
        <dbReference type="ARBA" id="ARBA00022763"/>
    </source>
</evidence>
<dbReference type="GO" id="GO:0000785">
    <property type="term" value="C:chromatin"/>
    <property type="evidence" value="ECO:0007669"/>
    <property type="project" value="TreeGrafter"/>
</dbReference>
<keyword evidence="3" id="KW-0234">DNA repair</keyword>
<reference evidence="7" key="1">
    <citation type="journal article" date="2019" name="Sci. Rep.">
        <title>Draft genome of Tanacetum cinerariifolium, the natural source of mosquito coil.</title>
        <authorList>
            <person name="Yamashiro T."/>
            <person name="Shiraishi A."/>
            <person name="Satake H."/>
            <person name="Nakayama K."/>
        </authorList>
    </citation>
    <scope>NUCLEOTIDE SEQUENCE</scope>
</reference>
<dbReference type="GO" id="GO:0005634">
    <property type="term" value="C:nucleus"/>
    <property type="evidence" value="ECO:0007669"/>
    <property type="project" value="UniProtKB-SubCell"/>
</dbReference>
<dbReference type="PANTHER" id="PTHR12663">
    <property type="entry name" value="ANDROGEN INDUCED INHIBITOR OF PROLIFERATION AS3 / PDS5-RELATED"/>
    <property type="match status" value="1"/>
</dbReference>
<evidence type="ECO:0000313" key="7">
    <source>
        <dbReference type="EMBL" id="GEU73976.1"/>
    </source>
</evidence>
<organism evidence="7">
    <name type="scientific">Tanacetum cinerariifolium</name>
    <name type="common">Dalmatian daisy</name>
    <name type="synonym">Chrysanthemum cinerariifolium</name>
    <dbReference type="NCBI Taxonomy" id="118510"/>
    <lineage>
        <taxon>Eukaryota</taxon>
        <taxon>Viridiplantae</taxon>
        <taxon>Streptophyta</taxon>
        <taxon>Embryophyta</taxon>
        <taxon>Tracheophyta</taxon>
        <taxon>Spermatophyta</taxon>
        <taxon>Magnoliopsida</taxon>
        <taxon>eudicotyledons</taxon>
        <taxon>Gunneridae</taxon>
        <taxon>Pentapetalae</taxon>
        <taxon>asterids</taxon>
        <taxon>campanulids</taxon>
        <taxon>Asterales</taxon>
        <taxon>Asteraceae</taxon>
        <taxon>Asteroideae</taxon>
        <taxon>Anthemideae</taxon>
        <taxon>Anthemidinae</taxon>
        <taxon>Tanacetum</taxon>
    </lineage>
</organism>
<dbReference type="EMBL" id="BKCJ010006793">
    <property type="protein sequence ID" value="GEU73976.1"/>
    <property type="molecule type" value="Genomic_DNA"/>
</dbReference>
<dbReference type="PANTHER" id="PTHR12663:SF0">
    <property type="entry name" value="PRECOCIOUS DISSOCIATION OF SISTERS 5, ISOFORM A"/>
    <property type="match status" value="1"/>
</dbReference>
<gene>
    <name evidence="7" type="ORF">Tci_045954</name>
</gene>
<protein>
    <submittedName>
        <fullName evidence="7">Retrovirus-related Pol polyprotein from transposon TNT 1-94</fullName>
    </submittedName>
</protein>
<evidence type="ECO:0000259" key="6">
    <source>
        <dbReference type="Pfam" id="PF07727"/>
    </source>
</evidence>
<comment type="caution">
    <text evidence="7">The sequence shown here is derived from an EMBL/GenBank/DDBJ whole genome shotgun (WGS) entry which is preliminary data.</text>
</comment>
<dbReference type="Pfam" id="PF07727">
    <property type="entry name" value="RVT_2"/>
    <property type="match status" value="1"/>
</dbReference>
<evidence type="ECO:0000256" key="3">
    <source>
        <dbReference type="ARBA" id="ARBA00023204"/>
    </source>
</evidence>
<dbReference type="InterPro" id="IPR013103">
    <property type="entry name" value="RVT_2"/>
</dbReference>
<dbReference type="AlphaFoldDB" id="A0A6L2MJ19"/>
<evidence type="ECO:0000256" key="5">
    <source>
        <dbReference type="SAM" id="MobiDB-lite"/>
    </source>
</evidence>
<keyword evidence="4" id="KW-0539">Nucleus</keyword>
<dbReference type="Pfam" id="PF20168">
    <property type="entry name" value="PDS5"/>
    <property type="match status" value="1"/>
</dbReference>
<dbReference type="GO" id="GO:0006281">
    <property type="term" value="P:DNA repair"/>
    <property type="evidence" value="ECO:0007669"/>
    <property type="project" value="UniProtKB-KW"/>
</dbReference>
<dbReference type="GO" id="GO:0007064">
    <property type="term" value="P:mitotic sister chromatid cohesion"/>
    <property type="evidence" value="ECO:0007669"/>
    <property type="project" value="InterPro"/>
</dbReference>